<comment type="caution">
    <text evidence="3">The sequence shown here is derived from an EMBL/GenBank/DDBJ whole genome shotgun (WGS) entry which is preliminary data.</text>
</comment>
<keyword evidence="2" id="KW-0472">Membrane</keyword>
<keyword evidence="2" id="KW-1133">Transmembrane helix</keyword>
<evidence type="ECO:0000313" key="4">
    <source>
        <dbReference type="Proteomes" id="UP000434172"/>
    </source>
</evidence>
<accession>A0A8H3VWX4</accession>
<keyword evidence="4" id="KW-1185">Reference proteome</keyword>
<protein>
    <submittedName>
        <fullName evidence="3">Uncharacterized protein</fullName>
    </submittedName>
</protein>
<keyword evidence="2" id="KW-0812">Transmembrane</keyword>
<feature type="region of interest" description="Disordered" evidence="1">
    <location>
        <begin position="1"/>
        <end position="39"/>
    </location>
</feature>
<dbReference type="EMBL" id="WOWK01000117">
    <property type="protein sequence ID" value="KAF0318046.1"/>
    <property type="molecule type" value="Genomic_DNA"/>
</dbReference>
<dbReference type="OrthoDB" id="4831020at2759"/>
<proteinExistence type="predicted"/>
<feature type="transmembrane region" description="Helical" evidence="2">
    <location>
        <begin position="45"/>
        <end position="66"/>
    </location>
</feature>
<reference evidence="3 4" key="1">
    <citation type="submission" date="2019-12" db="EMBL/GenBank/DDBJ databases">
        <title>A genome sequence resource for the geographically widespread anthracnose pathogen Colletotrichum asianum.</title>
        <authorList>
            <person name="Meng Y."/>
        </authorList>
    </citation>
    <scope>NUCLEOTIDE SEQUENCE [LARGE SCALE GENOMIC DNA]</scope>
    <source>
        <strain evidence="3 4">ICMP 18580</strain>
    </source>
</reference>
<evidence type="ECO:0000256" key="2">
    <source>
        <dbReference type="SAM" id="Phobius"/>
    </source>
</evidence>
<evidence type="ECO:0000313" key="3">
    <source>
        <dbReference type="EMBL" id="KAF0318046.1"/>
    </source>
</evidence>
<sequence>MPVNISTRSPPVRSIERPSNPRGVAPNHSPRGSDASKRPQKEHNICIASCFVIIAFGICFLLSYYIPAYYTPAAPSITQGMPLEPAHEEPRPSRQAVCRLVRRLMASERYASHNSPSARPGPELFEFLGMHPIAPECHPGSPAGSTGRAAHDLCREKILQVWLAHMTDLGVSSTSVDPDRADNVGLAHAVADALLDGRTRVDYVDNVLPVLRPPPPSRFSFNAKAASSEQELNSVCPMAWID</sequence>
<gene>
    <name evidence="3" type="ORF">GQ607_014743</name>
</gene>
<evidence type="ECO:0000256" key="1">
    <source>
        <dbReference type="SAM" id="MobiDB-lite"/>
    </source>
</evidence>
<dbReference type="Proteomes" id="UP000434172">
    <property type="component" value="Unassembled WGS sequence"/>
</dbReference>
<dbReference type="AlphaFoldDB" id="A0A8H3VWX4"/>
<organism evidence="3 4">
    <name type="scientific">Colletotrichum asianum</name>
    <dbReference type="NCBI Taxonomy" id="702518"/>
    <lineage>
        <taxon>Eukaryota</taxon>
        <taxon>Fungi</taxon>
        <taxon>Dikarya</taxon>
        <taxon>Ascomycota</taxon>
        <taxon>Pezizomycotina</taxon>
        <taxon>Sordariomycetes</taxon>
        <taxon>Hypocreomycetidae</taxon>
        <taxon>Glomerellales</taxon>
        <taxon>Glomerellaceae</taxon>
        <taxon>Colletotrichum</taxon>
        <taxon>Colletotrichum gloeosporioides species complex</taxon>
    </lineage>
</organism>
<name>A0A8H3VWX4_9PEZI</name>